<sequence length="198" mass="23188">MAEDIDKYLSSTERESVRDREIARIISCHIQDSFHVLDLDPADTSDLQTQVKKAFRKKSLLVHPDKTDHKDAPTAFDRLKRAQAFLSDDGEQPTAIRQKLVDIYAHIRQNHSGDISVVRKKVAEILEEDKRLDNIEQEQQDARDAQLREEQENRKQEILLKREMASKWEDSRDSRVANWRSFVNKVDKKKKKKKKVLA</sequence>
<gene>
    <name evidence="3" type="ORF">CANTEDRAFT_94578</name>
</gene>
<dbReference type="KEGG" id="cten:18250413"/>
<dbReference type="OrthoDB" id="342454at2759"/>
<evidence type="ECO:0000256" key="1">
    <source>
        <dbReference type="SAM" id="Coils"/>
    </source>
</evidence>
<dbReference type="SMART" id="SM00271">
    <property type="entry name" value="DnaJ"/>
    <property type="match status" value="1"/>
</dbReference>
<dbReference type="PANTHER" id="PTHR46620">
    <property type="entry name" value="J DOMAIN-CONTAINING PROTEIN SPF31"/>
    <property type="match status" value="1"/>
</dbReference>
<keyword evidence="4" id="KW-1185">Reference proteome</keyword>
<dbReference type="PANTHER" id="PTHR46620:SF1">
    <property type="entry name" value="J DOMAIN-CONTAINING PROTEIN SPF31"/>
    <property type="match status" value="1"/>
</dbReference>
<dbReference type="InterPro" id="IPR001623">
    <property type="entry name" value="DnaJ_domain"/>
</dbReference>
<dbReference type="SUPFAM" id="SSF46565">
    <property type="entry name" value="Chaperone J-domain"/>
    <property type="match status" value="1"/>
</dbReference>
<reference evidence="3 4" key="1">
    <citation type="journal article" date="2011" name="Proc. Natl. Acad. Sci. U.S.A.">
        <title>Comparative genomics of xylose-fermenting fungi for enhanced biofuel production.</title>
        <authorList>
            <person name="Wohlbach D.J."/>
            <person name="Kuo A."/>
            <person name="Sato T.K."/>
            <person name="Potts K.M."/>
            <person name="Salamov A.A."/>
            <person name="LaButti K.M."/>
            <person name="Sun H."/>
            <person name="Clum A."/>
            <person name="Pangilinan J.L."/>
            <person name="Lindquist E.A."/>
            <person name="Lucas S."/>
            <person name="Lapidus A."/>
            <person name="Jin M."/>
            <person name="Gunawan C."/>
            <person name="Balan V."/>
            <person name="Dale B.E."/>
            <person name="Jeffries T.W."/>
            <person name="Zinkel R."/>
            <person name="Barry K.W."/>
            <person name="Grigoriev I.V."/>
            <person name="Gasch A.P."/>
        </authorList>
    </citation>
    <scope>NUCLEOTIDE SEQUENCE [LARGE SCALE GENOMIC DNA]</scope>
    <source>
        <strain evidence="4">ATCC 10573 / BCRC 21748 / CBS 615 / JCM 9827 / NBRC 10315 / NRRL Y-1498 / VKM Y-70</strain>
    </source>
</reference>
<feature type="domain" description="J" evidence="2">
    <location>
        <begin position="32"/>
        <end position="105"/>
    </location>
</feature>
<evidence type="ECO:0000313" key="3">
    <source>
        <dbReference type="EMBL" id="EGV62485.1"/>
    </source>
</evidence>
<evidence type="ECO:0000313" key="4">
    <source>
        <dbReference type="Proteomes" id="UP000000707"/>
    </source>
</evidence>
<proteinExistence type="predicted"/>
<dbReference type="Proteomes" id="UP000000707">
    <property type="component" value="Unassembled WGS sequence"/>
</dbReference>
<dbReference type="HOGENOM" id="CLU_070940_1_0_1"/>
<feature type="coiled-coil region" evidence="1">
    <location>
        <begin position="118"/>
        <end position="155"/>
    </location>
</feature>
<dbReference type="Pfam" id="PF00226">
    <property type="entry name" value="DnaJ"/>
    <property type="match status" value="1"/>
</dbReference>
<organism evidence="4">
    <name type="scientific">Candida tenuis (strain ATCC 10573 / BCRC 21748 / CBS 615 / JCM 9827 / NBRC 10315 / NRRL Y-1498 / VKM Y-70)</name>
    <name type="common">Yeast</name>
    <name type="synonym">Yamadazyma tenuis</name>
    <dbReference type="NCBI Taxonomy" id="590646"/>
    <lineage>
        <taxon>Eukaryota</taxon>
        <taxon>Fungi</taxon>
        <taxon>Dikarya</taxon>
        <taxon>Ascomycota</taxon>
        <taxon>Saccharomycotina</taxon>
        <taxon>Pichiomycetes</taxon>
        <taxon>Debaryomycetaceae</taxon>
        <taxon>Yamadazyma</taxon>
    </lineage>
</organism>
<dbReference type="eggNOG" id="KOG1150">
    <property type="taxonomic scope" value="Eukaryota"/>
</dbReference>
<dbReference type="PROSITE" id="PS50076">
    <property type="entry name" value="DNAJ_2"/>
    <property type="match status" value="1"/>
</dbReference>
<dbReference type="AlphaFoldDB" id="G3B7Z5"/>
<name>G3B7Z5_CANTC</name>
<accession>G3B7Z5</accession>
<keyword evidence="1" id="KW-0175">Coiled coil</keyword>
<dbReference type="STRING" id="590646.G3B7Z5"/>
<dbReference type="EMBL" id="GL996527">
    <property type="protein sequence ID" value="EGV62485.1"/>
    <property type="molecule type" value="Genomic_DNA"/>
</dbReference>
<dbReference type="CDD" id="cd06257">
    <property type="entry name" value="DnaJ"/>
    <property type="match status" value="1"/>
</dbReference>
<dbReference type="InterPro" id="IPR036869">
    <property type="entry name" value="J_dom_sf"/>
</dbReference>
<evidence type="ECO:0000259" key="2">
    <source>
        <dbReference type="PROSITE" id="PS50076"/>
    </source>
</evidence>
<dbReference type="GeneID" id="18250413"/>
<protein>
    <recommendedName>
        <fullName evidence="2">J domain-containing protein</fullName>
    </recommendedName>
</protein>
<dbReference type="Gene3D" id="1.10.287.110">
    <property type="entry name" value="DnaJ domain"/>
    <property type="match status" value="1"/>
</dbReference>